<dbReference type="PANTHER" id="PTHR43776:SF7">
    <property type="entry name" value="D,D-DIPEPTIDE TRANSPORT ATP-BINDING PROTEIN DDPF-RELATED"/>
    <property type="match status" value="1"/>
</dbReference>
<dbReference type="NCBIfam" id="NF007739">
    <property type="entry name" value="PRK10419.1"/>
    <property type="match status" value="2"/>
</dbReference>
<evidence type="ECO:0000313" key="7">
    <source>
        <dbReference type="Proteomes" id="UP001229836"/>
    </source>
</evidence>
<evidence type="ECO:0000256" key="1">
    <source>
        <dbReference type="ARBA" id="ARBA00005417"/>
    </source>
</evidence>
<evidence type="ECO:0000313" key="6">
    <source>
        <dbReference type="EMBL" id="WHP07614.1"/>
    </source>
</evidence>
<proteinExistence type="inferred from homology"/>
<dbReference type="GO" id="GO:0005524">
    <property type="term" value="F:ATP binding"/>
    <property type="evidence" value="ECO:0007669"/>
    <property type="project" value="UniProtKB-KW"/>
</dbReference>
<reference evidence="6 7" key="1">
    <citation type="submission" date="2023-05" db="EMBL/GenBank/DDBJ databases">
        <title>The complete genome of Acinetobacter sp. nov KCTC 92772.</title>
        <authorList>
            <person name="Zhou G."/>
        </authorList>
    </citation>
    <scope>NUCLEOTIDE SEQUENCE [LARGE SCALE GENOMIC DNA]</scope>
    <source>
        <strain evidence="6 7">KCTC 92772</strain>
    </source>
</reference>
<protein>
    <submittedName>
        <fullName evidence="6">Dipeptide ABC transporter ATP-binding protein</fullName>
    </submittedName>
</protein>
<feature type="domain" description="ABC transporter" evidence="5">
    <location>
        <begin position="11"/>
        <end position="256"/>
    </location>
</feature>
<dbReference type="NCBIfam" id="NF008453">
    <property type="entry name" value="PRK11308.1"/>
    <property type="match status" value="2"/>
</dbReference>
<evidence type="ECO:0000259" key="5">
    <source>
        <dbReference type="PROSITE" id="PS50893"/>
    </source>
</evidence>
<dbReference type="Pfam" id="PF00005">
    <property type="entry name" value="ABC_tran"/>
    <property type="match status" value="2"/>
</dbReference>
<gene>
    <name evidence="6" type="ORF">QLH32_05355</name>
</gene>
<keyword evidence="2" id="KW-0813">Transport</keyword>
<dbReference type="PANTHER" id="PTHR43776">
    <property type="entry name" value="TRANSPORT ATP-BINDING PROTEIN"/>
    <property type="match status" value="1"/>
</dbReference>
<dbReference type="PROSITE" id="PS00211">
    <property type="entry name" value="ABC_TRANSPORTER_1"/>
    <property type="match status" value="2"/>
</dbReference>
<dbReference type="NCBIfam" id="NF010167">
    <property type="entry name" value="PRK13648.1"/>
    <property type="match status" value="2"/>
</dbReference>
<dbReference type="InterPro" id="IPR017871">
    <property type="entry name" value="ABC_transporter-like_CS"/>
</dbReference>
<dbReference type="SMART" id="SM00382">
    <property type="entry name" value="AAA"/>
    <property type="match status" value="2"/>
</dbReference>
<dbReference type="Gene3D" id="3.40.50.300">
    <property type="entry name" value="P-loop containing nucleotide triphosphate hydrolases"/>
    <property type="match status" value="2"/>
</dbReference>
<evidence type="ECO:0000256" key="2">
    <source>
        <dbReference type="ARBA" id="ARBA00022448"/>
    </source>
</evidence>
<feature type="domain" description="ABC transporter" evidence="5">
    <location>
        <begin position="273"/>
        <end position="521"/>
    </location>
</feature>
<keyword evidence="7" id="KW-1185">Reference proteome</keyword>
<name>A0ABY8SD16_9GAMM</name>
<dbReference type="PROSITE" id="PS50893">
    <property type="entry name" value="ABC_TRANSPORTER_2"/>
    <property type="match status" value="2"/>
</dbReference>
<dbReference type="SUPFAM" id="SSF52540">
    <property type="entry name" value="P-loop containing nucleoside triphosphate hydrolases"/>
    <property type="match status" value="2"/>
</dbReference>
<evidence type="ECO:0000256" key="3">
    <source>
        <dbReference type="ARBA" id="ARBA00022741"/>
    </source>
</evidence>
<sequence>MHLTQDVKPLLKVQQLCIANETGQTLLDDLNFELYPAQTLAIVGESGSGKSISALALLGLLPETLSVDGKVELENNDLLKLSQRQLQQLRGKRIAMIFQEPMTALNPLHKVEKIVGESLVLQGLSEAQAQQKVINLLHDVGIEDAQQMLKCYPHQLSGGQRQRVMIAMALALEPEILIADEPTTALDVMLQAQILALLKKLQQQRKMAMILISHDLNLVKRYADHVLVLNQGKVEQQGTISEIFDQPKTEYTENLLNHNFGQALVLEPAETLLRLENVTVKYPIKHGLFNHVKHYKVAAEAIDLSLMQGEALGIVGESGSGKSSIALAIARLIASDGEIVFQGKDLNQLNQKQLRPLRSDFQIVFQDPLSSLNPRMTVEQIIGEGLKLRSISKAQITTKIEEVLSKVELSIDAKHQYPHQLSGGQRQRVALARALVLQPKLIILDEPTSALDRSTQRAMIQLLRRLQQQDQISYIFISHDLQVIQALCQKVMVMHQAKVLEYQQTTQLFAQPQTEYTRQLIAASQY</sequence>
<dbReference type="RefSeq" id="WP_283269287.1">
    <property type="nucleotide sequence ID" value="NZ_CP125669.1"/>
</dbReference>
<accession>A0ABY8SD16</accession>
<dbReference type="Proteomes" id="UP001229836">
    <property type="component" value="Chromosome"/>
</dbReference>
<dbReference type="EMBL" id="CP125669">
    <property type="protein sequence ID" value="WHP07614.1"/>
    <property type="molecule type" value="Genomic_DNA"/>
</dbReference>
<evidence type="ECO:0000256" key="4">
    <source>
        <dbReference type="ARBA" id="ARBA00022840"/>
    </source>
</evidence>
<keyword evidence="3" id="KW-0547">Nucleotide-binding</keyword>
<comment type="similarity">
    <text evidence="1">Belongs to the ABC transporter superfamily.</text>
</comment>
<dbReference type="InterPro" id="IPR050319">
    <property type="entry name" value="ABC_transp_ATP-bind"/>
</dbReference>
<dbReference type="InterPro" id="IPR003439">
    <property type="entry name" value="ABC_transporter-like_ATP-bd"/>
</dbReference>
<dbReference type="InterPro" id="IPR003593">
    <property type="entry name" value="AAA+_ATPase"/>
</dbReference>
<organism evidence="6 7">
    <name type="scientific">Acinetobacter corruptisaponis</name>
    <dbReference type="NCBI Taxonomy" id="3045147"/>
    <lineage>
        <taxon>Bacteria</taxon>
        <taxon>Pseudomonadati</taxon>
        <taxon>Pseudomonadota</taxon>
        <taxon>Gammaproteobacteria</taxon>
        <taxon>Moraxellales</taxon>
        <taxon>Moraxellaceae</taxon>
        <taxon>Acinetobacter</taxon>
    </lineage>
</organism>
<dbReference type="InterPro" id="IPR027417">
    <property type="entry name" value="P-loop_NTPase"/>
</dbReference>
<dbReference type="CDD" id="cd03257">
    <property type="entry name" value="ABC_NikE_OppD_transporters"/>
    <property type="match status" value="2"/>
</dbReference>
<keyword evidence="4 6" id="KW-0067">ATP-binding</keyword>